<name>A0A3B0ZHU1_9ZZZZ</name>
<proteinExistence type="predicted"/>
<gene>
    <name evidence="1" type="ORF">MNBD_GAMMA13-1866</name>
</gene>
<protein>
    <submittedName>
        <fullName evidence="1">Uncharacterized protein</fullName>
    </submittedName>
</protein>
<sequence length="89" mass="10051">MKGENSAIQAIDQSESVKEIQKLLTEARKRLKAMPENSTPVDRARALLDIAELQLGMGRGTEAWQFAREAFSVFVDYEHWQDAVETADI</sequence>
<organism evidence="1">
    <name type="scientific">hydrothermal vent metagenome</name>
    <dbReference type="NCBI Taxonomy" id="652676"/>
    <lineage>
        <taxon>unclassified sequences</taxon>
        <taxon>metagenomes</taxon>
        <taxon>ecological metagenomes</taxon>
    </lineage>
</organism>
<evidence type="ECO:0000313" key="1">
    <source>
        <dbReference type="EMBL" id="VAW80844.1"/>
    </source>
</evidence>
<accession>A0A3B0ZHU1</accession>
<dbReference type="EMBL" id="UOFK01000236">
    <property type="protein sequence ID" value="VAW80844.1"/>
    <property type="molecule type" value="Genomic_DNA"/>
</dbReference>
<feature type="non-terminal residue" evidence="1">
    <location>
        <position position="89"/>
    </location>
</feature>
<reference evidence="1" key="1">
    <citation type="submission" date="2018-06" db="EMBL/GenBank/DDBJ databases">
        <authorList>
            <person name="Zhirakovskaya E."/>
        </authorList>
    </citation>
    <scope>NUCLEOTIDE SEQUENCE</scope>
</reference>
<dbReference type="AlphaFoldDB" id="A0A3B0ZHU1"/>